<dbReference type="EMBL" id="JAEMUH010000007">
    <property type="protein sequence ID" value="MBJ7550805.1"/>
    <property type="molecule type" value="Genomic_DNA"/>
</dbReference>
<dbReference type="SMART" id="SM00422">
    <property type="entry name" value="HTH_MERR"/>
    <property type="match status" value="1"/>
</dbReference>
<evidence type="ECO:0000256" key="2">
    <source>
        <dbReference type="ARBA" id="ARBA00023125"/>
    </source>
</evidence>
<keyword evidence="6" id="KW-1185">Reference proteome</keyword>
<dbReference type="Gene3D" id="1.10.1660.10">
    <property type="match status" value="1"/>
</dbReference>
<dbReference type="InterPro" id="IPR009061">
    <property type="entry name" value="DNA-bd_dom_put_sf"/>
</dbReference>
<evidence type="ECO:0000259" key="4">
    <source>
        <dbReference type="PROSITE" id="PS50937"/>
    </source>
</evidence>
<evidence type="ECO:0000313" key="5">
    <source>
        <dbReference type="EMBL" id="MBJ7550805.1"/>
    </source>
</evidence>
<sequence>MATTNDLKQMDYFPIRILSEKTGVNSVTLRAWERRYGLLKPYRTEKGHRLYQASDIERVRKVLYWVQLGVPVGKVRAVLSSESVSEVEELKQADDGWLIWQHEFIELVLAMKYQQWESKLREASKQYPIQVLLKKGLLPVLGQLRELPNALCARLALQSYLTDLAASMIVNFKGGIPSEQPLIIINLDNCALISRLYCWSKLDSKERYICIDGVRTIADVDALYRDMSPKLVVVMAQDIGQIEAARWLQSWPSYNVDSYFVGASFWLANRATQMVEEDKHLFADLQAFLD</sequence>
<dbReference type="InterPro" id="IPR047057">
    <property type="entry name" value="MerR_fam"/>
</dbReference>
<keyword evidence="2" id="KW-0238">DNA-binding</keyword>
<dbReference type="CDD" id="cd01104">
    <property type="entry name" value="HTH_MlrA-CarA"/>
    <property type="match status" value="1"/>
</dbReference>
<dbReference type="PANTHER" id="PTHR30204">
    <property type="entry name" value="REDOX-CYCLING DRUG-SENSING TRANSCRIPTIONAL ACTIVATOR SOXR"/>
    <property type="match status" value="1"/>
</dbReference>
<reference evidence="5 6" key="1">
    <citation type="submission" date="2020-12" db="EMBL/GenBank/DDBJ databases">
        <title>Comparative genome analysis of fungal antagonists Marinomonas ostreistagni 398 and M. spartinae 468.</title>
        <authorList>
            <person name="Fields J.L."/>
            <person name="Mavrodi O.V."/>
            <person name="Biber P.D."/>
            <person name="Indest K.J."/>
            <person name="Mavrodi D.V."/>
        </authorList>
    </citation>
    <scope>NUCLEOTIDE SEQUENCE [LARGE SCALE GENOMIC DNA]</scope>
    <source>
        <strain evidence="5 6">USM7</strain>
    </source>
</reference>
<protein>
    <submittedName>
        <fullName evidence="5">MerR family transcriptional regulator</fullName>
    </submittedName>
</protein>
<organism evidence="5 6">
    <name type="scientific">Marinomonas ostreistagni</name>
    <dbReference type="NCBI Taxonomy" id="359209"/>
    <lineage>
        <taxon>Bacteria</taxon>
        <taxon>Pseudomonadati</taxon>
        <taxon>Pseudomonadota</taxon>
        <taxon>Gammaproteobacteria</taxon>
        <taxon>Oceanospirillales</taxon>
        <taxon>Oceanospirillaceae</taxon>
        <taxon>Marinomonas</taxon>
    </lineage>
</organism>
<evidence type="ECO:0000256" key="1">
    <source>
        <dbReference type="ARBA" id="ARBA00023015"/>
    </source>
</evidence>
<dbReference type="PANTHER" id="PTHR30204:SF67">
    <property type="entry name" value="HTH-TYPE TRANSCRIPTIONAL REGULATOR MLRA-RELATED"/>
    <property type="match status" value="1"/>
</dbReference>
<dbReference type="Proteomes" id="UP000598488">
    <property type="component" value="Unassembled WGS sequence"/>
</dbReference>
<evidence type="ECO:0000313" key="6">
    <source>
        <dbReference type="Proteomes" id="UP000598488"/>
    </source>
</evidence>
<comment type="caution">
    <text evidence="5">The sequence shown here is derived from an EMBL/GenBank/DDBJ whole genome shotgun (WGS) entry which is preliminary data.</text>
</comment>
<feature type="domain" description="HTH merR-type" evidence="4">
    <location>
        <begin position="12"/>
        <end position="81"/>
    </location>
</feature>
<dbReference type="Pfam" id="PF13411">
    <property type="entry name" value="MerR_1"/>
    <property type="match status" value="1"/>
</dbReference>
<proteinExistence type="predicted"/>
<keyword evidence="3" id="KW-0804">Transcription</keyword>
<dbReference type="InterPro" id="IPR000551">
    <property type="entry name" value="MerR-type_HTH_dom"/>
</dbReference>
<evidence type="ECO:0000256" key="3">
    <source>
        <dbReference type="ARBA" id="ARBA00023163"/>
    </source>
</evidence>
<keyword evidence="1" id="KW-0805">Transcription regulation</keyword>
<dbReference type="SUPFAM" id="SSF46955">
    <property type="entry name" value="Putative DNA-binding domain"/>
    <property type="match status" value="1"/>
</dbReference>
<dbReference type="PROSITE" id="PS50937">
    <property type="entry name" value="HTH_MERR_2"/>
    <property type="match status" value="1"/>
</dbReference>
<gene>
    <name evidence="5" type="ORF">JHD44_08940</name>
</gene>
<accession>A0ABS0ZAY3</accession>
<name>A0ABS0ZAY3_9GAMM</name>